<dbReference type="AlphaFoldDB" id="A0AAW8JNZ5"/>
<reference evidence="1" key="1">
    <citation type="submission" date="2023-08" db="EMBL/GenBank/DDBJ databases">
        <title>Emergence of clinically-relevant ST2 carbapenem-resistant Acinetobacter baumannii strains in hospital sewages in Zhejiang, East of China.</title>
        <authorList>
            <person name="Kaichao C."/>
            <person name="Zhang R."/>
        </authorList>
    </citation>
    <scope>NUCLEOTIDE SEQUENCE</scope>
    <source>
        <strain evidence="1">M-SY-60</strain>
    </source>
</reference>
<proteinExistence type="predicted"/>
<organism evidence="1 2">
    <name type="scientific">Acinetobacter gerneri</name>
    <dbReference type="NCBI Taxonomy" id="202952"/>
    <lineage>
        <taxon>Bacteria</taxon>
        <taxon>Pseudomonadati</taxon>
        <taxon>Pseudomonadota</taxon>
        <taxon>Gammaproteobacteria</taxon>
        <taxon>Moraxellales</taxon>
        <taxon>Moraxellaceae</taxon>
        <taxon>Acinetobacter</taxon>
    </lineage>
</organism>
<comment type="caution">
    <text evidence="1">The sequence shown here is derived from an EMBL/GenBank/DDBJ whole genome shotgun (WGS) entry which is preliminary data.</text>
</comment>
<dbReference type="EMBL" id="JAVIDA010000034">
    <property type="protein sequence ID" value="MDQ9073122.1"/>
    <property type="molecule type" value="Genomic_DNA"/>
</dbReference>
<dbReference type="Proteomes" id="UP001243195">
    <property type="component" value="Unassembled WGS sequence"/>
</dbReference>
<protein>
    <submittedName>
        <fullName evidence="1">MbcA/ParS/Xre antitoxin family protein</fullName>
    </submittedName>
</protein>
<accession>A0AAW8JNZ5</accession>
<name>A0AAW8JNZ5_9GAMM</name>
<dbReference type="RefSeq" id="WP_264673824.1">
    <property type="nucleotide sequence ID" value="NZ_JAVICY010000037.1"/>
</dbReference>
<evidence type="ECO:0000313" key="1">
    <source>
        <dbReference type="EMBL" id="MDQ9073122.1"/>
    </source>
</evidence>
<evidence type="ECO:0000313" key="2">
    <source>
        <dbReference type="Proteomes" id="UP001243195"/>
    </source>
</evidence>
<sequence length="36" mass="3980">MNSYNEATKGVPIEQIQTISGLTTVLHFVDSVRAKM</sequence>
<gene>
    <name evidence="1" type="ORF">RFH51_16835</name>
</gene>